<dbReference type="STRING" id="177439.DPPB30"/>
<dbReference type="EMBL" id="CR522871">
    <property type="protein sequence ID" value="CAG37894.1"/>
    <property type="molecule type" value="Genomic_DNA"/>
</dbReference>
<keyword evidence="3" id="KW-1185">Reference proteome</keyword>
<reference evidence="2 3" key="1">
    <citation type="journal article" date="2004" name="Environ. Microbiol.">
        <title>The genome of Desulfotalea psychrophila, a sulfate-reducing bacterium from permanently cold Arctic sediments.</title>
        <authorList>
            <person name="Rabus R."/>
            <person name="Ruepp A."/>
            <person name="Frickey T."/>
            <person name="Rattei T."/>
            <person name="Fartmann B."/>
            <person name="Stark M."/>
            <person name="Bauer M."/>
            <person name="Zibat A."/>
            <person name="Lombardot T."/>
            <person name="Becker I."/>
            <person name="Amann J."/>
            <person name="Gellner K."/>
            <person name="Teeling H."/>
            <person name="Leuschner W.D."/>
            <person name="Gloeckner F.-O."/>
            <person name="Lupas A.N."/>
            <person name="Amann R."/>
            <person name="Klenk H.-P."/>
        </authorList>
    </citation>
    <scope>NUCLEOTIDE SEQUENCE [LARGE SCALE GENOMIC DNA]</scope>
    <source>
        <strain evidence="3">DSM 12343 / LSv54</strain>
        <plasmid evidence="3">large</plasmid>
    </source>
</reference>
<evidence type="ECO:0000259" key="1">
    <source>
        <dbReference type="Pfam" id="PF19034"/>
    </source>
</evidence>
<protein>
    <recommendedName>
        <fullName evidence="1">Bacterial toxin RNase RnlA/LsoA DBD domain-containing protein</fullName>
    </recommendedName>
</protein>
<sequence>MKQLLFKYYQDDFCAKRIGKIFETKDGGSTYSLNYGISAGIGRKEVIVALEESYKFWNVYRHPYFHVDDVIRTSTIIPTKEEAISLNVEIFALIERTYSEIIRC</sequence>
<dbReference type="AlphaFoldDB" id="Q6AIF3"/>
<dbReference type="Proteomes" id="UP000000602">
    <property type="component" value="Plasmid large"/>
</dbReference>
<dbReference type="GO" id="GO:0004521">
    <property type="term" value="F:RNA endonuclease activity"/>
    <property type="evidence" value="ECO:0007669"/>
    <property type="project" value="InterPro"/>
</dbReference>
<organism evidence="2 3">
    <name type="scientific">Desulfotalea psychrophila (strain LSv54 / DSM 12343)</name>
    <dbReference type="NCBI Taxonomy" id="177439"/>
    <lineage>
        <taxon>Bacteria</taxon>
        <taxon>Pseudomonadati</taxon>
        <taxon>Thermodesulfobacteriota</taxon>
        <taxon>Desulfobulbia</taxon>
        <taxon>Desulfobulbales</taxon>
        <taxon>Desulfocapsaceae</taxon>
        <taxon>Desulfotalea</taxon>
    </lineage>
</organism>
<dbReference type="Pfam" id="PF19034">
    <property type="entry name" value="RnlA-toxin_DBD"/>
    <property type="match status" value="1"/>
</dbReference>
<geneLocation type="plasmid" evidence="3">
    <name>large</name>
</geneLocation>
<proteinExistence type="predicted"/>
<dbReference type="HOGENOM" id="CLU_2245621_0_0_7"/>
<evidence type="ECO:0000313" key="2">
    <source>
        <dbReference type="EMBL" id="CAG37894.1"/>
    </source>
</evidence>
<dbReference type="Gene3D" id="6.10.250.2650">
    <property type="match status" value="1"/>
</dbReference>
<gene>
    <name evidence="2" type="ordered locus">DPPB30</name>
</gene>
<accession>Q6AIF3</accession>
<name>Q6AIF3_DESPS</name>
<dbReference type="KEGG" id="dps:DPPB30"/>
<evidence type="ECO:0000313" key="3">
    <source>
        <dbReference type="Proteomes" id="UP000000602"/>
    </source>
</evidence>
<feature type="domain" description="Bacterial toxin RNase RnlA/LsoA DBD" evidence="1">
    <location>
        <begin position="15"/>
        <end position="68"/>
    </location>
</feature>
<dbReference type="InterPro" id="IPR043994">
    <property type="entry name" value="RnlA/LsoA-toxin_DBD"/>
</dbReference>